<accession>A0A0H2WAP2</accession>
<dbReference type="KEGG" id="bma:BMAA0964"/>
<evidence type="ECO:0000313" key="3">
    <source>
        <dbReference type="Proteomes" id="UP000006693"/>
    </source>
</evidence>
<name>A0A0H2WAP2_BURMA</name>
<sequence length="87" mass="9797">MSRAARANATARADARSAPRPVRAARPARIRRFDASDRIAFLRWPVGRQPPEAVRCAFALLARGTRAVTGRQRDEATRRRSDEVTKR</sequence>
<dbReference type="AlphaFoldDB" id="A0A0H2WAP2"/>
<organism evidence="2 3">
    <name type="scientific">Burkholderia mallei (strain ATCC 23344)</name>
    <dbReference type="NCBI Taxonomy" id="243160"/>
    <lineage>
        <taxon>Bacteria</taxon>
        <taxon>Pseudomonadati</taxon>
        <taxon>Pseudomonadota</taxon>
        <taxon>Betaproteobacteria</taxon>
        <taxon>Burkholderiales</taxon>
        <taxon>Burkholderiaceae</taxon>
        <taxon>Burkholderia</taxon>
        <taxon>pseudomallei group</taxon>
    </lineage>
</organism>
<keyword evidence="3" id="KW-1185">Reference proteome</keyword>
<evidence type="ECO:0000313" key="2">
    <source>
        <dbReference type="EMBL" id="AAU46161.1"/>
    </source>
</evidence>
<dbReference type="Proteomes" id="UP000006693">
    <property type="component" value="Chromosome 2"/>
</dbReference>
<dbReference type="HOGENOM" id="CLU_190499_0_0_4"/>
<protein>
    <submittedName>
        <fullName evidence="2">Uncharacterized protein</fullName>
    </submittedName>
</protein>
<evidence type="ECO:0000256" key="1">
    <source>
        <dbReference type="SAM" id="MobiDB-lite"/>
    </source>
</evidence>
<feature type="compositionally biased region" description="Basic and acidic residues" evidence="1">
    <location>
        <begin position="71"/>
        <end position="87"/>
    </location>
</feature>
<feature type="region of interest" description="Disordered" evidence="1">
    <location>
        <begin position="1"/>
        <end position="24"/>
    </location>
</feature>
<feature type="region of interest" description="Disordered" evidence="1">
    <location>
        <begin position="67"/>
        <end position="87"/>
    </location>
</feature>
<dbReference type="EMBL" id="CP000011">
    <property type="protein sequence ID" value="AAU46161.1"/>
    <property type="molecule type" value="Genomic_DNA"/>
</dbReference>
<reference evidence="2 3" key="1">
    <citation type="journal article" date="2004" name="Proc. Natl. Acad. Sci. U.S.A.">
        <title>Structural flexibility in the Burkholderia mallei genome.</title>
        <authorList>
            <person name="Nierman W.C."/>
            <person name="DeShazer D."/>
            <person name="Kim H.S."/>
            <person name="Tettelin H."/>
            <person name="Nelson K.E."/>
            <person name="Feldblyum T."/>
            <person name="Ulrich R.L."/>
            <person name="Ronning C.M."/>
            <person name="Brinkac L.M."/>
            <person name="Daugherty S.C."/>
            <person name="Davidsen T.D."/>
            <person name="Deboy R.T."/>
            <person name="Dimitrov G."/>
            <person name="Dodson R.J."/>
            <person name="Durkin A.S."/>
            <person name="Gwinn M.L."/>
            <person name="Haft D.H."/>
            <person name="Khouri H."/>
            <person name="Kolonay J.F."/>
            <person name="Madupu R."/>
            <person name="Mohammoud Y."/>
            <person name="Nelson W.C."/>
            <person name="Radune D."/>
            <person name="Romero C.M."/>
            <person name="Sarria S."/>
            <person name="Selengut J."/>
            <person name="Shamblin C."/>
            <person name="Sullivan S.A."/>
            <person name="White O."/>
            <person name="Yu Y."/>
            <person name="Zafar N."/>
            <person name="Zhou L."/>
            <person name="Fraser C.M."/>
        </authorList>
    </citation>
    <scope>NUCLEOTIDE SEQUENCE [LARGE SCALE GENOMIC DNA]</scope>
    <source>
        <strain evidence="2 3">ATCC 23344</strain>
    </source>
</reference>
<gene>
    <name evidence="2" type="ordered locus">BMAA0964</name>
</gene>
<proteinExistence type="predicted"/>